<keyword evidence="12 14" id="KW-0472">Membrane</keyword>
<evidence type="ECO:0000256" key="1">
    <source>
        <dbReference type="ARBA" id="ARBA00001974"/>
    </source>
</evidence>
<comment type="cofactor">
    <cofactor evidence="1 14">
        <name>FAD</name>
        <dbReference type="ChEBI" id="CHEBI:57692"/>
    </cofactor>
</comment>
<dbReference type="Proteomes" id="UP000019377">
    <property type="component" value="Unassembled WGS sequence"/>
</dbReference>
<organism evidence="17 18">
    <name type="scientific">Kalmanozyma brasiliensis (strain GHG001)</name>
    <name type="common">Yeast</name>
    <name type="synonym">Pseudozyma brasiliensis</name>
    <dbReference type="NCBI Taxonomy" id="1365824"/>
    <lineage>
        <taxon>Eukaryota</taxon>
        <taxon>Fungi</taxon>
        <taxon>Dikarya</taxon>
        <taxon>Basidiomycota</taxon>
        <taxon>Ustilaginomycotina</taxon>
        <taxon>Ustilaginomycetes</taxon>
        <taxon>Ustilaginales</taxon>
        <taxon>Ustilaginaceae</taxon>
        <taxon>Kalmanozyma</taxon>
    </lineage>
</organism>
<dbReference type="SUPFAM" id="SSF69000">
    <property type="entry name" value="FAD-dependent thiol oxidase"/>
    <property type="match status" value="1"/>
</dbReference>
<evidence type="ECO:0000256" key="13">
    <source>
        <dbReference type="ARBA" id="ARBA00023157"/>
    </source>
</evidence>
<evidence type="ECO:0000256" key="3">
    <source>
        <dbReference type="ARBA" id="ARBA00004434"/>
    </source>
</evidence>
<evidence type="ECO:0000256" key="10">
    <source>
        <dbReference type="ARBA" id="ARBA00023002"/>
    </source>
</evidence>
<dbReference type="AlphaFoldDB" id="V5EUE5"/>
<dbReference type="PANTHER" id="PTHR12645">
    <property type="entry name" value="ALR/ERV"/>
    <property type="match status" value="1"/>
</dbReference>
<evidence type="ECO:0000256" key="7">
    <source>
        <dbReference type="ARBA" id="ARBA00022792"/>
    </source>
</evidence>
<comment type="function">
    <text evidence="2">Required for the assembly of the mitochondrial respiratory chain complex IV (CIV), also known as cytochrome c oxidase. May participate in merging the COX1 and COX2 assembly lines.</text>
</comment>
<sequence>MPTFESKPLQKSNSLLARLAPQVRRRPLLFFGLPFLATIVGASFGLANLTQTRYDYNATKVQTISKEEELRMKKDRKRIDIREEYFRLQAKEDKLNNWEPKRIERPDGVAEWGVPPTNVRSIQNESLSGAAAKEEKSKGFTTSTVPSSAKKPQVVLGPDGKPCRACNSKLAFAAAMKGTKTSPPSGASKEASSSKPVSATGAAIGAASAAAVASNSSTFSACPPDGEELGRSAWTLLHSAAAYFPEDPSAQQQSSMLALFRALPHIYPCLSCAEALGEEYDREDKEGGWEDRSLNLTEAVRSGPSLRKWLCGIHNEVNSRLGKPNFACTESKLSERWLDGPADGTCD</sequence>
<dbReference type="Gene3D" id="1.20.120.310">
    <property type="entry name" value="ERV/ALR sulfhydryl oxidase domain"/>
    <property type="match status" value="1"/>
</dbReference>
<dbReference type="InterPro" id="IPR020164">
    <property type="entry name" value="Cyt_c_Oxase_assmbl_COX16"/>
</dbReference>
<dbReference type="InterPro" id="IPR039799">
    <property type="entry name" value="ALR/ERV"/>
</dbReference>
<evidence type="ECO:0000256" key="2">
    <source>
        <dbReference type="ARBA" id="ARBA00002490"/>
    </source>
</evidence>
<protein>
    <recommendedName>
        <fullName evidence="14">Sulfhydryl oxidase</fullName>
        <ecNumber evidence="14">1.8.3.2</ecNumber>
    </recommendedName>
</protein>
<dbReference type="EC" id="1.8.3.2" evidence="14"/>
<evidence type="ECO:0000256" key="14">
    <source>
        <dbReference type="RuleBase" id="RU371123"/>
    </source>
</evidence>
<keyword evidence="7" id="KW-0999">Mitochondrion inner membrane</keyword>
<feature type="region of interest" description="Disordered" evidence="15">
    <location>
        <begin position="128"/>
        <end position="159"/>
    </location>
</feature>
<dbReference type="GO" id="GO:0050660">
    <property type="term" value="F:flavin adenine dinucleotide binding"/>
    <property type="evidence" value="ECO:0007669"/>
    <property type="project" value="TreeGrafter"/>
</dbReference>
<dbReference type="EMBL" id="KI545884">
    <property type="protein sequence ID" value="EST05729.1"/>
    <property type="molecule type" value="Genomic_DNA"/>
</dbReference>
<evidence type="ECO:0000256" key="11">
    <source>
        <dbReference type="ARBA" id="ARBA00023128"/>
    </source>
</evidence>
<comment type="subcellular location">
    <subcellularLocation>
        <location evidence="3">Mitochondrion inner membrane</location>
        <topology evidence="3">Single-pass membrane protein</topology>
    </subcellularLocation>
</comment>
<dbReference type="PROSITE" id="PS51324">
    <property type="entry name" value="ERV_ALR"/>
    <property type="match status" value="1"/>
</dbReference>
<evidence type="ECO:0000256" key="6">
    <source>
        <dbReference type="ARBA" id="ARBA00022692"/>
    </source>
</evidence>
<keyword evidence="6 14" id="KW-0812">Transmembrane</keyword>
<evidence type="ECO:0000256" key="15">
    <source>
        <dbReference type="SAM" id="MobiDB-lite"/>
    </source>
</evidence>
<keyword evidence="10 14" id="KW-0560">Oxidoreductase</keyword>
<dbReference type="GeneID" id="27420960"/>
<dbReference type="Pfam" id="PF04777">
    <property type="entry name" value="Evr1_Alr"/>
    <property type="match status" value="1"/>
</dbReference>
<evidence type="ECO:0000256" key="5">
    <source>
        <dbReference type="ARBA" id="ARBA00022630"/>
    </source>
</evidence>
<dbReference type="eggNOG" id="KOG3355">
    <property type="taxonomic scope" value="Eukaryota"/>
</dbReference>
<evidence type="ECO:0000256" key="4">
    <source>
        <dbReference type="ARBA" id="ARBA00008370"/>
    </source>
</evidence>
<dbReference type="RefSeq" id="XP_016290718.1">
    <property type="nucleotide sequence ID" value="XM_016438267.1"/>
</dbReference>
<evidence type="ECO:0000313" key="18">
    <source>
        <dbReference type="Proteomes" id="UP000019377"/>
    </source>
</evidence>
<keyword evidence="5 14" id="KW-0285">Flavoprotein</keyword>
<proteinExistence type="inferred from homology"/>
<dbReference type="GO" id="GO:0016971">
    <property type="term" value="F:flavin-dependent sulfhydryl oxidase activity"/>
    <property type="evidence" value="ECO:0007669"/>
    <property type="project" value="InterPro"/>
</dbReference>
<dbReference type="PANTHER" id="PTHR12645:SF0">
    <property type="entry name" value="FAD-LINKED SULFHYDRYL OXIDASE ALR"/>
    <property type="match status" value="1"/>
</dbReference>
<dbReference type="OrthoDB" id="17199at2759"/>
<comment type="similarity">
    <text evidence="4">Belongs to the COX16 family.</text>
</comment>
<keyword evidence="13" id="KW-1015">Disulfide bond</keyword>
<evidence type="ECO:0000259" key="16">
    <source>
        <dbReference type="PROSITE" id="PS51324"/>
    </source>
</evidence>
<name>V5EUE5_KALBG</name>
<feature type="transmembrane region" description="Helical" evidence="14">
    <location>
        <begin position="28"/>
        <end position="47"/>
    </location>
</feature>
<evidence type="ECO:0000256" key="9">
    <source>
        <dbReference type="ARBA" id="ARBA00022989"/>
    </source>
</evidence>
<dbReference type="InterPro" id="IPR036774">
    <property type="entry name" value="ERV/ALR_sulphydryl_oxid_sf"/>
</dbReference>
<evidence type="ECO:0000256" key="8">
    <source>
        <dbReference type="ARBA" id="ARBA00022827"/>
    </source>
</evidence>
<evidence type="ECO:0000313" key="17">
    <source>
        <dbReference type="EMBL" id="EST05729.1"/>
    </source>
</evidence>
<keyword evidence="18" id="KW-1185">Reference proteome</keyword>
<dbReference type="Pfam" id="PF14138">
    <property type="entry name" value="COX16"/>
    <property type="match status" value="1"/>
</dbReference>
<keyword evidence="9 14" id="KW-1133">Transmembrane helix</keyword>
<dbReference type="Gene3D" id="4.10.320.60">
    <property type="match status" value="1"/>
</dbReference>
<dbReference type="STRING" id="1365824.V5EUE5"/>
<comment type="catalytic activity">
    <reaction evidence="14">
        <text>2 R'C(R)SH + O2 = R'C(R)S-S(R)CR' + H2O2</text>
        <dbReference type="Rhea" id="RHEA:17357"/>
        <dbReference type="ChEBI" id="CHEBI:15379"/>
        <dbReference type="ChEBI" id="CHEBI:16240"/>
        <dbReference type="ChEBI" id="CHEBI:16520"/>
        <dbReference type="ChEBI" id="CHEBI:17412"/>
        <dbReference type="EC" id="1.8.3.2"/>
    </reaction>
</comment>
<dbReference type="OMA" id="CNSKLAF"/>
<accession>V5EUE5</accession>
<gene>
    <name evidence="17" type="ORF">PSEUBRA_SCAF4g04886</name>
</gene>
<keyword evidence="11" id="KW-0496">Mitochondrion</keyword>
<feature type="domain" description="ERV/ALR sulfhydryl oxidase" evidence="16">
    <location>
        <begin position="222"/>
        <end position="337"/>
    </location>
</feature>
<dbReference type="InterPro" id="IPR017905">
    <property type="entry name" value="ERV/ALR_sulphydryl_oxidase"/>
</dbReference>
<keyword evidence="8 14" id="KW-0274">FAD</keyword>
<dbReference type="GO" id="GO:0005743">
    <property type="term" value="C:mitochondrial inner membrane"/>
    <property type="evidence" value="ECO:0007669"/>
    <property type="project" value="UniProtKB-SubCell"/>
</dbReference>
<evidence type="ECO:0000256" key="12">
    <source>
        <dbReference type="ARBA" id="ARBA00023136"/>
    </source>
</evidence>
<reference evidence="18" key="1">
    <citation type="journal article" date="2013" name="Genome Announc.">
        <title>Draft genome sequence of Pseudozyma brasiliensis sp. nov. strain GHG001, a high producer of endo-1,4-xylanase isolated from an insect pest of sugarcane.</title>
        <authorList>
            <person name="Oliveira J.V.D.C."/>
            <person name="dos Santos R.A.C."/>
            <person name="Borges T.A."/>
            <person name="Riano-Pachon D.M."/>
            <person name="Goldman G.H."/>
        </authorList>
    </citation>
    <scope>NUCLEOTIDE SEQUENCE [LARGE SCALE GENOMIC DNA]</scope>
    <source>
        <strain evidence="18">GHG001</strain>
    </source>
</reference>
<dbReference type="HOGENOM" id="CLU_811814_0_0_1"/>